<dbReference type="InterPro" id="IPR050400">
    <property type="entry name" value="Bact_Cytoskel_RodZ"/>
</dbReference>
<protein>
    <recommendedName>
        <fullName evidence="3">Cytoskeleton protein RodZ-like C-terminal domain-containing protein</fullName>
    </recommendedName>
</protein>
<evidence type="ECO:0000256" key="1">
    <source>
        <dbReference type="SAM" id="MobiDB-lite"/>
    </source>
</evidence>
<sequence length="287" mass="30516">MDTQDNARTLSPSFESNGMPLGQRLRQAREAKGISLEQASSHTHILKRHLVALEANDFAALPQPTFARGFAQSYARFLGLDKDAITESFDREYPAQLKESANIVRAPVQPMGTLQRDARPTLKFNPLILVGVLVALVLAFFVFRTVTHAHKDTEPQPVDTTLTPQEQVSGAAIDTTGSTFSNSGSAIGDATGLNSAGSAIDNGASAAVGAATLDVLIKNPTTVNITDATGNAIMQGQQTAGTYSLSGQPPFNVQIDNVDRVGLDLNRQPIKLSQYAQNGQANFSLAP</sequence>
<evidence type="ECO:0000259" key="3">
    <source>
        <dbReference type="Pfam" id="PF13464"/>
    </source>
</evidence>
<reference evidence="4 5" key="1">
    <citation type="submission" date="2016-06" db="EMBL/GenBank/DDBJ databases">
        <title>Draft genome of Moraxella atlantae CCUG 66109.</title>
        <authorList>
            <person name="Salva-Serra F."/>
            <person name="Engstrom-Jakobsson H."/>
            <person name="Thorell K."/>
            <person name="Gonzales-Siles L."/>
            <person name="Karlsson R."/>
            <person name="Boulund F."/>
            <person name="Engstrand L."/>
            <person name="Kristiansson E."/>
            <person name="Moore E."/>
        </authorList>
    </citation>
    <scope>NUCLEOTIDE SEQUENCE [LARGE SCALE GENOMIC DNA]</scope>
    <source>
        <strain evidence="4 5">CCUG 66109</strain>
    </source>
</reference>
<dbReference type="InterPro" id="IPR025194">
    <property type="entry name" value="RodZ-like_C"/>
</dbReference>
<dbReference type="InterPro" id="IPR010982">
    <property type="entry name" value="Lambda_DNA-bd_dom_sf"/>
</dbReference>
<dbReference type="AlphaFoldDB" id="A0A1B8Q8T5"/>
<dbReference type="Pfam" id="PF13464">
    <property type="entry name" value="RodZ_C"/>
    <property type="match status" value="1"/>
</dbReference>
<dbReference type="Gene3D" id="1.10.260.40">
    <property type="entry name" value="lambda repressor-like DNA-binding domains"/>
    <property type="match status" value="1"/>
</dbReference>
<dbReference type="RefSeq" id="WP_067238708.1">
    <property type="nucleotide sequence ID" value="NZ_LZMZ01000052.1"/>
</dbReference>
<accession>A0A1B8Q8T5</accession>
<comment type="caution">
    <text evidence="4">The sequence shown here is derived from an EMBL/GenBank/DDBJ whole genome shotgun (WGS) entry which is preliminary data.</text>
</comment>
<feature type="transmembrane region" description="Helical" evidence="2">
    <location>
        <begin position="124"/>
        <end position="143"/>
    </location>
</feature>
<name>A0A1B8Q8T5_9GAMM</name>
<dbReference type="PANTHER" id="PTHR34475">
    <property type="match status" value="1"/>
</dbReference>
<proteinExistence type="predicted"/>
<evidence type="ECO:0000313" key="5">
    <source>
        <dbReference type="Proteomes" id="UP000092508"/>
    </source>
</evidence>
<keyword evidence="2" id="KW-0472">Membrane</keyword>
<evidence type="ECO:0000256" key="2">
    <source>
        <dbReference type="SAM" id="Phobius"/>
    </source>
</evidence>
<evidence type="ECO:0000313" key="4">
    <source>
        <dbReference type="EMBL" id="OBX73679.1"/>
    </source>
</evidence>
<dbReference type="SUPFAM" id="SSF47413">
    <property type="entry name" value="lambda repressor-like DNA-binding domains"/>
    <property type="match status" value="1"/>
</dbReference>
<keyword evidence="2" id="KW-1133">Transmembrane helix</keyword>
<feature type="compositionally biased region" description="Polar residues" evidence="1">
    <location>
        <begin position="1"/>
        <end position="16"/>
    </location>
</feature>
<organism evidence="4 5">
    <name type="scientific">Faucicola atlantae</name>
    <dbReference type="NCBI Taxonomy" id="34059"/>
    <lineage>
        <taxon>Bacteria</taxon>
        <taxon>Pseudomonadati</taxon>
        <taxon>Pseudomonadota</taxon>
        <taxon>Gammaproteobacteria</taxon>
        <taxon>Moraxellales</taxon>
        <taxon>Moraxellaceae</taxon>
        <taxon>Faucicola</taxon>
    </lineage>
</organism>
<dbReference type="CDD" id="cd00093">
    <property type="entry name" value="HTH_XRE"/>
    <property type="match status" value="1"/>
</dbReference>
<dbReference type="STRING" id="34059.A9308_00940"/>
<feature type="domain" description="Cytoskeleton protein RodZ-like C-terminal" evidence="3">
    <location>
        <begin position="220"/>
        <end position="284"/>
    </location>
</feature>
<dbReference type="EMBL" id="LZMZ01000052">
    <property type="protein sequence ID" value="OBX73679.1"/>
    <property type="molecule type" value="Genomic_DNA"/>
</dbReference>
<dbReference type="PANTHER" id="PTHR34475:SF1">
    <property type="entry name" value="CYTOSKELETON PROTEIN RODZ"/>
    <property type="match status" value="1"/>
</dbReference>
<dbReference type="Proteomes" id="UP000092508">
    <property type="component" value="Unassembled WGS sequence"/>
</dbReference>
<dbReference type="Pfam" id="PF13413">
    <property type="entry name" value="HTH_25"/>
    <property type="match status" value="1"/>
</dbReference>
<feature type="region of interest" description="Disordered" evidence="1">
    <location>
        <begin position="1"/>
        <end position="22"/>
    </location>
</feature>
<gene>
    <name evidence="4" type="ORF">A9308_00940</name>
</gene>
<dbReference type="InterPro" id="IPR001387">
    <property type="entry name" value="Cro/C1-type_HTH"/>
</dbReference>
<dbReference type="GO" id="GO:0003677">
    <property type="term" value="F:DNA binding"/>
    <property type="evidence" value="ECO:0007669"/>
    <property type="project" value="InterPro"/>
</dbReference>
<keyword evidence="2" id="KW-0812">Transmembrane</keyword>